<organism evidence="1">
    <name type="scientific">Eiseniibacteriota bacterium</name>
    <dbReference type="NCBI Taxonomy" id="2212470"/>
    <lineage>
        <taxon>Bacteria</taxon>
        <taxon>Candidatus Eiseniibacteriota</taxon>
    </lineage>
</organism>
<evidence type="ECO:0000313" key="1">
    <source>
        <dbReference type="EMBL" id="HER44290.1"/>
    </source>
</evidence>
<dbReference type="AlphaFoldDB" id="A0A7V2AW08"/>
<protein>
    <recommendedName>
        <fullName evidence="2">Glycosyltransferase family 4 protein</fullName>
    </recommendedName>
</protein>
<name>A0A7V2AW08_UNCEI</name>
<proteinExistence type="predicted"/>
<dbReference type="SUPFAM" id="SSF53756">
    <property type="entry name" value="UDP-Glycosyltransferase/glycogen phosphorylase"/>
    <property type="match status" value="1"/>
</dbReference>
<dbReference type="Gene3D" id="3.40.50.2000">
    <property type="entry name" value="Glycogen Phosphorylase B"/>
    <property type="match status" value="2"/>
</dbReference>
<dbReference type="EMBL" id="DSEC01000542">
    <property type="protein sequence ID" value="HER44290.1"/>
    <property type="molecule type" value="Genomic_DNA"/>
</dbReference>
<evidence type="ECO:0008006" key="2">
    <source>
        <dbReference type="Google" id="ProtNLM"/>
    </source>
</evidence>
<gene>
    <name evidence="1" type="ORF">ENO08_07515</name>
</gene>
<comment type="caution">
    <text evidence="1">The sequence shown here is derived from an EMBL/GenBank/DDBJ whole genome shotgun (WGS) entry which is preliminary data.</text>
</comment>
<sequence>MAERSDRPAAPRLIFFGAYDPEYPRNLIIRKGWKRLGFPFSECRAGMKMKVHTRYPALMLRYMGRAGKGDILFVPDFRHKDVPLAWALARLGGKKIVFDPLVSRYETRVLDRGDAGRGSAQAWHNRNLDRISFNLPDLVLADTAAHAEYYRESFGVRRERIGVLPVGFDEDTFHEFPQRVDDGELRVLFYGSFLPLHGVDTIVEAASALSARPIRFLLVGGGQTHGAARNMAESRRLEKVEFLPSVR</sequence>
<accession>A0A7V2AW08</accession>
<dbReference type="Proteomes" id="UP000886069">
    <property type="component" value="Unassembled WGS sequence"/>
</dbReference>
<reference evidence="1" key="1">
    <citation type="journal article" date="2020" name="mSystems">
        <title>Genome- and Community-Level Interaction Insights into Carbon Utilization and Element Cycling Functions of Hydrothermarchaeota in Hydrothermal Sediment.</title>
        <authorList>
            <person name="Zhou Z."/>
            <person name="Liu Y."/>
            <person name="Xu W."/>
            <person name="Pan J."/>
            <person name="Luo Z.H."/>
            <person name="Li M."/>
        </authorList>
    </citation>
    <scope>NUCLEOTIDE SEQUENCE [LARGE SCALE GENOMIC DNA]</scope>
    <source>
        <strain evidence="1">SpSt-1233</strain>
    </source>
</reference>
<feature type="non-terminal residue" evidence="1">
    <location>
        <position position="247"/>
    </location>
</feature>